<reference evidence="9 10" key="1">
    <citation type="journal article" date="2018" name="Cell">
        <title>The Chara Genome: Secondary Complexity and Implications for Plant Terrestrialization.</title>
        <authorList>
            <person name="Nishiyama T."/>
            <person name="Sakayama H."/>
            <person name="Vries J.D."/>
            <person name="Buschmann H."/>
            <person name="Saint-Marcoux D."/>
            <person name="Ullrich K.K."/>
            <person name="Haas F.B."/>
            <person name="Vanderstraeten L."/>
            <person name="Becker D."/>
            <person name="Lang D."/>
            <person name="Vosolsobe S."/>
            <person name="Rombauts S."/>
            <person name="Wilhelmsson P.K.I."/>
            <person name="Janitza P."/>
            <person name="Kern R."/>
            <person name="Heyl A."/>
            <person name="Rumpler F."/>
            <person name="Villalobos L.I.A.C."/>
            <person name="Clay J.M."/>
            <person name="Skokan R."/>
            <person name="Toyoda A."/>
            <person name="Suzuki Y."/>
            <person name="Kagoshima H."/>
            <person name="Schijlen E."/>
            <person name="Tajeshwar N."/>
            <person name="Catarino B."/>
            <person name="Hetherington A.J."/>
            <person name="Saltykova A."/>
            <person name="Bonnot C."/>
            <person name="Breuninger H."/>
            <person name="Symeonidi A."/>
            <person name="Radhakrishnan G.V."/>
            <person name="Van Nieuwerburgh F."/>
            <person name="Deforce D."/>
            <person name="Chang C."/>
            <person name="Karol K.G."/>
            <person name="Hedrich R."/>
            <person name="Ulvskov P."/>
            <person name="Glockner G."/>
            <person name="Delwiche C.F."/>
            <person name="Petrasek J."/>
            <person name="Van de Peer Y."/>
            <person name="Friml J."/>
            <person name="Beilby M."/>
            <person name="Dolan L."/>
            <person name="Kohara Y."/>
            <person name="Sugano S."/>
            <person name="Fujiyama A."/>
            <person name="Delaux P.-M."/>
            <person name="Quint M."/>
            <person name="TheiBen G."/>
            <person name="Hagemann M."/>
            <person name="Harholt J."/>
            <person name="Dunand C."/>
            <person name="Zachgo S."/>
            <person name="Langdale J."/>
            <person name="Maumus F."/>
            <person name="Straeten D.V.D."/>
            <person name="Gould S.B."/>
            <person name="Rensing S.A."/>
        </authorList>
    </citation>
    <scope>NUCLEOTIDE SEQUENCE [LARGE SCALE GENOMIC DNA]</scope>
    <source>
        <strain evidence="9 10">S276</strain>
    </source>
</reference>
<dbReference type="InterPro" id="IPR019515">
    <property type="entry name" value="VPS54_N"/>
</dbReference>
<organism evidence="9 10">
    <name type="scientific">Chara braunii</name>
    <name type="common">Braun's stonewort</name>
    <dbReference type="NCBI Taxonomy" id="69332"/>
    <lineage>
        <taxon>Eukaryota</taxon>
        <taxon>Viridiplantae</taxon>
        <taxon>Streptophyta</taxon>
        <taxon>Charophyceae</taxon>
        <taxon>Charales</taxon>
        <taxon>Characeae</taxon>
        <taxon>Chara</taxon>
    </lineage>
</organism>
<dbReference type="STRING" id="69332.A0A388MDE1"/>
<dbReference type="Proteomes" id="UP000265515">
    <property type="component" value="Unassembled WGS sequence"/>
</dbReference>
<feature type="non-terminal residue" evidence="9">
    <location>
        <position position="464"/>
    </location>
</feature>
<dbReference type="GO" id="GO:0019905">
    <property type="term" value="F:syntaxin binding"/>
    <property type="evidence" value="ECO:0007669"/>
    <property type="project" value="TreeGrafter"/>
</dbReference>
<gene>
    <name evidence="9" type="ORF">CBR_g56099</name>
</gene>
<dbReference type="GO" id="GO:0006896">
    <property type="term" value="P:Golgi to vacuole transport"/>
    <property type="evidence" value="ECO:0007669"/>
    <property type="project" value="TreeGrafter"/>
</dbReference>
<dbReference type="GO" id="GO:0015031">
    <property type="term" value="P:protein transport"/>
    <property type="evidence" value="ECO:0007669"/>
    <property type="project" value="UniProtKB-KW"/>
</dbReference>
<evidence type="ECO:0000256" key="4">
    <source>
        <dbReference type="ARBA" id="ARBA00022927"/>
    </source>
</evidence>
<evidence type="ECO:0000256" key="2">
    <source>
        <dbReference type="ARBA" id="ARBA00009150"/>
    </source>
</evidence>
<feature type="compositionally biased region" description="Gly residues" evidence="7">
    <location>
        <begin position="136"/>
        <end position="154"/>
    </location>
</feature>
<proteinExistence type="inferred from homology"/>
<comment type="caution">
    <text evidence="9">The sequence shown here is derived from an EMBL/GenBank/DDBJ whole genome shotgun (WGS) entry which is preliminary data.</text>
</comment>
<evidence type="ECO:0000313" key="9">
    <source>
        <dbReference type="EMBL" id="GBG92586.1"/>
    </source>
</evidence>
<dbReference type="PANTHER" id="PTHR12965">
    <property type="entry name" value="VACUOLAR PROTEIN SORTING 54"/>
    <property type="match status" value="1"/>
</dbReference>
<dbReference type="InterPro" id="IPR039745">
    <property type="entry name" value="Vps54"/>
</dbReference>
<keyword evidence="10" id="KW-1185">Reference proteome</keyword>
<name>A0A388MDE1_CHABU</name>
<evidence type="ECO:0000256" key="5">
    <source>
        <dbReference type="ARBA" id="ARBA00023034"/>
    </source>
</evidence>
<dbReference type="OrthoDB" id="10259024at2759"/>
<accession>A0A388MDE1</accession>
<feature type="domain" description="Vacuolar protein sorting-associated protein 54 N-terminal" evidence="8">
    <location>
        <begin position="219"/>
        <end position="412"/>
    </location>
</feature>
<evidence type="ECO:0000256" key="7">
    <source>
        <dbReference type="SAM" id="MobiDB-lite"/>
    </source>
</evidence>
<evidence type="ECO:0000256" key="1">
    <source>
        <dbReference type="ARBA" id="ARBA00004601"/>
    </source>
</evidence>
<evidence type="ECO:0000313" key="10">
    <source>
        <dbReference type="Proteomes" id="UP000265515"/>
    </source>
</evidence>
<dbReference type="EMBL" id="BFEA01001088">
    <property type="protein sequence ID" value="GBG92586.1"/>
    <property type="molecule type" value="Genomic_DNA"/>
</dbReference>
<dbReference type="AlphaFoldDB" id="A0A388MDE1"/>
<dbReference type="PANTHER" id="PTHR12965:SF0">
    <property type="entry name" value="VACUOLAR PROTEIN SORTING-ASSOCIATED PROTEIN 54"/>
    <property type="match status" value="1"/>
</dbReference>
<protein>
    <recommendedName>
        <fullName evidence="8">Vacuolar protein sorting-associated protein 54 N-terminal domain-containing protein</fullName>
    </recommendedName>
</protein>
<feature type="compositionally biased region" description="Gly residues" evidence="7">
    <location>
        <begin position="182"/>
        <end position="200"/>
    </location>
</feature>
<evidence type="ECO:0000259" key="8">
    <source>
        <dbReference type="Pfam" id="PF10475"/>
    </source>
</evidence>
<keyword evidence="6" id="KW-0175">Coiled coil</keyword>
<keyword evidence="3" id="KW-0813">Transport</keyword>
<evidence type="ECO:0000256" key="3">
    <source>
        <dbReference type="ARBA" id="ARBA00022448"/>
    </source>
</evidence>
<feature type="region of interest" description="Disordered" evidence="7">
    <location>
        <begin position="131"/>
        <end position="204"/>
    </location>
</feature>
<keyword evidence="4" id="KW-0653">Protein transport</keyword>
<dbReference type="Gramene" id="GBG92586">
    <property type="protein sequence ID" value="GBG92586"/>
    <property type="gene ID" value="CBR_g56099"/>
</dbReference>
<comment type="subcellular location">
    <subcellularLocation>
        <location evidence="1">Golgi apparatus</location>
        <location evidence="1">trans-Golgi network</location>
    </subcellularLocation>
</comment>
<dbReference type="GO" id="GO:0000938">
    <property type="term" value="C:GARP complex"/>
    <property type="evidence" value="ECO:0007669"/>
    <property type="project" value="InterPro"/>
</dbReference>
<dbReference type="GO" id="GO:0005829">
    <property type="term" value="C:cytosol"/>
    <property type="evidence" value="ECO:0007669"/>
    <property type="project" value="GOC"/>
</dbReference>
<dbReference type="Pfam" id="PF10475">
    <property type="entry name" value="Vps54_N"/>
    <property type="match status" value="1"/>
</dbReference>
<dbReference type="GO" id="GO:0042147">
    <property type="term" value="P:retrograde transport, endosome to Golgi"/>
    <property type="evidence" value="ECO:0007669"/>
    <property type="project" value="InterPro"/>
</dbReference>
<sequence>MDSAASPPLSSATALSSSSPFTLSPLSFRSSSLRFEVSAAELSAGQSLASVLNNPHHGKGGAIDLNASWSAWFGGAGAGEGALADTIPPVPPGTLAEISRSDFDAYLSAISDKYGRFLEVRDHLLASEQEAAAAAGGEGGGGGGREVGGQGEGGAEGEKAAHGSSKRSKGAMTASPATSVGAGAGGGGGGVGGGGGGGGGTRKEKEKLQGEGLVVCLREIPPLYFDEDFALENPSVFQAACPVASLPANLMLQEKLSHYLDLVEAQLVKEISARSDSFFEALGQLEDLNGKMVLACGQIKSLRTVVELLDGDLIESARQIQAHYVRRNNLLHLLQKLKLVSSVYQAQVTLRLLMASEDCAGALDVIDDLKRLLEGDELVGLHCFRYLGEQLTTSLEAVNGMLAADFVRVAVHSNSDLETAAIIANFGPRAQQPAHNNEDDTGNGILARLDEGKVFSDNEEEEEA</sequence>
<feature type="region of interest" description="Disordered" evidence="7">
    <location>
        <begin position="1"/>
        <end position="22"/>
    </location>
</feature>
<keyword evidence="5" id="KW-0333">Golgi apparatus</keyword>
<comment type="similarity">
    <text evidence="2">Belongs to the VPS54 family.</text>
</comment>
<evidence type="ECO:0000256" key="6">
    <source>
        <dbReference type="ARBA" id="ARBA00023054"/>
    </source>
</evidence>